<organism evidence="2 3">
    <name type="scientific">Pristionchus fissidentatus</name>
    <dbReference type="NCBI Taxonomy" id="1538716"/>
    <lineage>
        <taxon>Eukaryota</taxon>
        <taxon>Metazoa</taxon>
        <taxon>Ecdysozoa</taxon>
        <taxon>Nematoda</taxon>
        <taxon>Chromadorea</taxon>
        <taxon>Rhabditida</taxon>
        <taxon>Rhabditina</taxon>
        <taxon>Diplogasteromorpha</taxon>
        <taxon>Diplogasteroidea</taxon>
        <taxon>Neodiplogasteridae</taxon>
        <taxon>Pristionchus</taxon>
    </lineage>
</organism>
<name>A0AAV5WJ55_9BILA</name>
<feature type="non-terminal residue" evidence="2">
    <location>
        <position position="1"/>
    </location>
</feature>
<keyword evidence="3" id="KW-1185">Reference proteome</keyword>
<keyword evidence="1" id="KW-1133">Transmembrane helix</keyword>
<evidence type="ECO:0000313" key="2">
    <source>
        <dbReference type="EMBL" id="GMT31987.1"/>
    </source>
</evidence>
<protein>
    <submittedName>
        <fullName evidence="2">Uncharacterized protein</fullName>
    </submittedName>
</protein>
<comment type="caution">
    <text evidence="2">The sequence shown here is derived from an EMBL/GenBank/DDBJ whole genome shotgun (WGS) entry which is preliminary data.</text>
</comment>
<keyword evidence="1" id="KW-0472">Membrane</keyword>
<proteinExistence type="predicted"/>
<accession>A0AAV5WJ55</accession>
<evidence type="ECO:0000313" key="3">
    <source>
        <dbReference type="Proteomes" id="UP001432322"/>
    </source>
</evidence>
<reference evidence="2" key="1">
    <citation type="submission" date="2023-10" db="EMBL/GenBank/DDBJ databases">
        <title>Genome assembly of Pristionchus species.</title>
        <authorList>
            <person name="Yoshida K."/>
            <person name="Sommer R.J."/>
        </authorList>
    </citation>
    <scope>NUCLEOTIDE SEQUENCE</scope>
    <source>
        <strain evidence="2">RS5133</strain>
    </source>
</reference>
<feature type="transmembrane region" description="Helical" evidence="1">
    <location>
        <begin position="17"/>
        <end position="37"/>
    </location>
</feature>
<evidence type="ECO:0000256" key="1">
    <source>
        <dbReference type="SAM" id="Phobius"/>
    </source>
</evidence>
<keyword evidence="1" id="KW-0812">Transmembrane</keyword>
<gene>
    <name evidence="2" type="ORF">PFISCL1PPCAC_23284</name>
</gene>
<feature type="non-terminal residue" evidence="2">
    <location>
        <position position="93"/>
    </location>
</feature>
<dbReference type="AlphaFoldDB" id="A0AAV5WJ55"/>
<dbReference type="EMBL" id="BTSY01000006">
    <property type="protein sequence ID" value="GMT31987.1"/>
    <property type="molecule type" value="Genomic_DNA"/>
</dbReference>
<sequence length="93" mass="10129">KKVRTGHEAMRKDYPNATWLAAIIKSSCIQFAIIMILQVHGGHFSGNNLVPMKVGETSFSQMMEELNAGAKKLCIDGDGASFTDEEIRSLVGS</sequence>
<dbReference type="Proteomes" id="UP001432322">
    <property type="component" value="Unassembled WGS sequence"/>
</dbReference>